<evidence type="ECO:0000256" key="1">
    <source>
        <dbReference type="ARBA" id="ARBA00006432"/>
    </source>
</evidence>
<reference evidence="4" key="1">
    <citation type="submission" date="2023-06" db="EMBL/GenBank/DDBJ databases">
        <title>Identification of two novel mycobacterium reveal diversities and complexities of Mycobacterium gordonae clade.</title>
        <authorList>
            <person name="Matsumoto Y."/>
            <person name="Nakamura S."/>
            <person name="Motooka D."/>
            <person name="Fukushima K."/>
        </authorList>
    </citation>
    <scope>NUCLEOTIDE SEQUENCE</scope>
    <source>
        <strain evidence="4">TY812</strain>
    </source>
</reference>
<dbReference type="GO" id="GO:0005886">
    <property type="term" value="C:plasma membrane"/>
    <property type="evidence" value="ECO:0007669"/>
    <property type="project" value="TreeGrafter"/>
</dbReference>
<dbReference type="EMBL" id="JAUFSA010000001">
    <property type="protein sequence ID" value="MDP7733155.1"/>
    <property type="molecule type" value="Genomic_DNA"/>
</dbReference>
<dbReference type="GO" id="GO:0070566">
    <property type="term" value="F:adenylyltransferase activity"/>
    <property type="evidence" value="ECO:0007669"/>
    <property type="project" value="TreeGrafter"/>
</dbReference>
<dbReference type="SUPFAM" id="SSF81301">
    <property type="entry name" value="Nucleotidyltransferase"/>
    <property type="match status" value="1"/>
</dbReference>
<name>A0A4R5WXR4_9MYCO</name>
<dbReference type="Gene3D" id="3.30.300.30">
    <property type="match status" value="1"/>
</dbReference>
<evidence type="ECO:0000259" key="3">
    <source>
        <dbReference type="Pfam" id="PF00501"/>
    </source>
</evidence>
<dbReference type="GO" id="GO:0006633">
    <property type="term" value="P:fatty acid biosynthetic process"/>
    <property type="evidence" value="ECO:0007669"/>
    <property type="project" value="TreeGrafter"/>
</dbReference>
<comment type="similarity">
    <text evidence="1">Belongs to the ATP-dependent AMP-binding enzyme family.</text>
</comment>
<comment type="caution">
    <text evidence="4">The sequence shown here is derived from an EMBL/GenBank/DDBJ whole genome shotgun (WGS) entry which is preliminary data.</text>
</comment>
<proteinExistence type="inferred from homology"/>
<dbReference type="InterPro" id="IPR042099">
    <property type="entry name" value="ANL_N_sf"/>
</dbReference>
<organism evidence="4 5">
    <name type="scientific">Mycobacterium paragordonae</name>
    <dbReference type="NCBI Taxonomy" id="1389713"/>
    <lineage>
        <taxon>Bacteria</taxon>
        <taxon>Bacillati</taxon>
        <taxon>Actinomycetota</taxon>
        <taxon>Actinomycetes</taxon>
        <taxon>Mycobacteriales</taxon>
        <taxon>Mycobacteriaceae</taxon>
        <taxon>Mycobacterium</taxon>
    </lineage>
</organism>
<dbReference type="InterPro" id="IPR043519">
    <property type="entry name" value="NT_sf"/>
</dbReference>
<dbReference type="AlphaFoldDB" id="A0A4R5WXR4"/>
<protein>
    <submittedName>
        <fullName evidence="4">AMP-binding protein</fullName>
    </submittedName>
</protein>
<sequence>MRDPDETDVECIRGWLNSPSEDTGVYLAADEGGRGGSWDFLPYTTMAQHVRRVAHLLVERGVRSGHTVGVLMPTSHLCLTTMFAVLAAGATLTPIAPPLFGSDEQYRRRLRGVLESSQADLVVTSSPFVDTVVRASADMSHAPTALVLDEVPAEAALIELAPPATTVLLQMTSGSTHLPRGARISWRNLTTNLAAIDAAFEATPDLAFASWLPVYHDMGLIGAIFQAVTRQRVLYLMRPDQFVRDPARWLRAAAEARHTASPSFGLAYASRRLTPKDIEGIDLSRVRTVVVGAEPVNPDHLRAFTELTAAQGFSPAAFVPSYGLAEHTLLATAHRRAEPHRMVRIDKCALRQGQPVRVLASASNCTATECGADWVVSVGEPIAGHDVRIADEQGGDVAAGVLGEIVLSGQSVFTGYRGSPHSATQCIDGELHTGDAGFILDGRLFVLGRMGTSLKVNGRTIFAEDLDVTAAAALGLAPSRLIAAAVNEGGRAGVALFVEQRQRGPTPSEIAVARTAVQAQLGEDPLMWLIGVPPGSLSRTSSGKPRRAHMWQQWRAGNLVGAELLSMSGPDRDPALLEKVRSLLERARDVAVIPDDATVHFEGSLAEGFGNDGSDIDLLLLVPGAGTEAVMPTVLFLDGHRVEVRVQSHDQVRKRLQRVRRAADTGSMSGVTEDVLNRVQRFLRGTVLHVGPRYGELRDVVSYPELTELMAIWWRRRAGQCLRQAAALALLDHDDEAAHWAAEGLTQAVKGFLAERGETYVEVKWLPLQVARLRSCGDRDVVSRLDEYLSLEYGRTAATAARDYVVRALALSAELGAFTATLDPAKVILRRVPGVTTWLIKSTTHVVRGKTDVFVLSAECAESWRQVVFGETLADTRAARTHLALFARYGLIALGWRGAGTIRPVAAMCDPSRPLTPAPSTGRPVITINGATPDGDIARSPLRAKAFAECAAALLLANMVLENAREDFDGAVKDGQWPVVSLCGRRIVGMGVRMLATAWGVTPLPGDPVLIENLDTLVPEHPRLAATARRLMRLSVHDWDEAQDAKTEIDRFVSEVQSATGGEMFPSSFASRQQWQETLRYGYQWLRMAGYLDAYLELDEARDLLSSGGAQPAAKAGRPATESAGSP</sequence>
<feature type="region of interest" description="Disordered" evidence="2">
    <location>
        <begin position="1107"/>
        <end position="1127"/>
    </location>
</feature>
<dbReference type="InterPro" id="IPR045851">
    <property type="entry name" value="AMP-bd_C_sf"/>
</dbReference>
<dbReference type="Gene3D" id="3.40.50.12780">
    <property type="entry name" value="N-terminal domain of ligase-like"/>
    <property type="match status" value="1"/>
</dbReference>
<gene>
    <name evidence="4" type="ORF">QXL92_00085</name>
</gene>
<evidence type="ECO:0000256" key="2">
    <source>
        <dbReference type="SAM" id="MobiDB-lite"/>
    </source>
</evidence>
<dbReference type="RefSeq" id="WP_133435668.1">
    <property type="nucleotide sequence ID" value="NZ_JAUFSA010000001.1"/>
</dbReference>
<dbReference type="PANTHER" id="PTHR22754">
    <property type="entry name" value="DISCO-INTERACTING PROTEIN 2 DIP2 -RELATED"/>
    <property type="match status" value="1"/>
</dbReference>
<evidence type="ECO:0000313" key="5">
    <source>
        <dbReference type="Proteomes" id="UP001229081"/>
    </source>
</evidence>
<dbReference type="Proteomes" id="UP001229081">
    <property type="component" value="Unassembled WGS sequence"/>
</dbReference>
<dbReference type="Pfam" id="PF00501">
    <property type="entry name" value="AMP-binding"/>
    <property type="match status" value="1"/>
</dbReference>
<feature type="domain" description="AMP-dependent synthetase/ligase" evidence="3">
    <location>
        <begin position="39"/>
        <end position="416"/>
    </location>
</feature>
<evidence type="ECO:0000313" key="4">
    <source>
        <dbReference type="EMBL" id="MDP7733155.1"/>
    </source>
</evidence>
<dbReference type="SUPFAM" id="SSF56801">
    <property type="entry name" value="Acetyl-CoA synthetase-like"/>
    <property type="match status" value="1"/>
</dbReference>
<dbReference type="PANTHER" id="PTHR22754:SF32">
    <property type="entry name" value="DISCO-INTERACTING PROTEIN 2"/>
    <property type="match status" value="1"/>
</dbReference>
<accession>A0A4R5WXR4</accession>
<dbReference type="InterPro" id="IPR000873">
    <property type="entry name" value="AMP-dep_synth/lig_dom"/>
</dbReference>